<evidence type="ECO:0000313" key="5">
    <source>
        <dbReference type="EMBL" id="CAF9935218.1"/>
    </source>
</evidence>
<keyword evidence="6" id="KW-1185">Reference proteome</keyword>
<organism evidence="5 6">
    <name type="scientific">Alectoria fallacina</name>
    <dbReference type="NCBI Taxonomy" id="1903189"/>
    <lineage>
        <taxon>Eukaryota</taxon>
        <taxon>Fungi</taxon>
        <taxon>Dikarya</taxon>
        <taxon>Ascomycota</taxon>
        <taxon>Pezizomycotina</taxon>
        <taxon>Lecanoromycetes</taxon>
        <taxon>OSLEUM clade</taxon>
        <taxon>Lecanoromycetidae</taxon>
        <taxon>Lecanorales</taxon>
        <taxon>Lecanorineae</taxon>
        <taxon>Parmeliaceae</taxon>
        <taxon>Alectoria</taxon>
    </lineage>
</organism>
<dbReference type="OrthoDB" id="435240at2759"/>
<dbReference type="AlphaFoldDB" id="A0A8H3G8V7"/>
<gene>
    <name evidence="5" type="ORF">ALECFALPRED_006337</name>
</gene>
<accession>A0A8H3G8V7</accession>
<name>A0A8H3G8V7_9LECA</name>
<protein>
    <recommendedName>
        <fullName evidence="4">Thiolase-like protein type 1 additional C-terminal domain-containing protein</fullName>
    </recommendedName>
</protein>
<keyword evidence="2" id="KW-0808">Transferase</keyword>
<dbReference type="Gene3D" id="2.40.50.840">
    <property type="match status" value="1"/>
</dbReference>
<comment type="caution">
    <text evidence="5">The sequence shown here is derived from an EMBL/GenBank/DDBJ whole genome shotgun (WGS) entry which is preliminary data.</text>
</comment>
<reference evidence="5" key="1">
    <citation type="submission" date="2021-03" db="EMBL/GenBank/DDBJ databases">
        <authorList>
            <person name="Tagirdzhanova G."/>
        </authorList>
    </citation>
    <scope>NUCLEOTIDE SEQUENCE</scope>
</reference>
<dbReference type="EMBL" id="CAJPDR010000403">
    <property type="protein sequence ID" value="CAF9935218.1"/>
    <property type="molecule type" value="Genomic_DNA"/>
</dbReference>
<evidence type="ECO:0000256" key="2">
    <source>
        <dbReference type="ARBA" id="ARBA00022679"/>
    </source>
</evidence>
<dbReference type="PANTHER" id="PTHR18919">
    <property type="entry name" value="ACETYL-COA C-ACYLTRANSFERASE"/>
    <property type="match status" value="1"/>
</dbReference>
<dbReference type="SUPFAM" id="SSF53901">
    <property type="entry name" value="Thiolase-like"/>
    <property type="match status" value="1"/>
</dbReference>
<evidence type="ECO:0000256" key="1">
    <source>
        <dbReference type="ARBA" id="ARBA00010982"/>
    </source>
</evidence>
<dbReference type="Gene3D" id="3.40.47.10">
    <property type="match status" value="1"/>
</dbReference>
<comment type="similarity">
    <text evidence="1">Belongs to the thiolase-like superfamily. Thiolase family.</text>
</comment>
<dbReference type="InterPro" id="IPR016039">
    <property type="entry name" value="Thiolase-like"/>
</dbReference>
<sequence>MPPPGWTTPESGAEATSPLDLSRLGESIGATHSIGLPIHVYALYENAFRAYRKQSIEQNNKDSARLYAEFAKIAEQNEFAWNYGEEAPAAETISTVTAKNRIICFPYPLLMNAFNNVNLAASCILTSTEYVRRLGIPESKWVYPLGGAGTQDPDSFWEQASDLSKEEVDLYDFYSCFPIVPKLACQHIGLPFTKPSRPITLLGGLTAFGGAGNNYSMHALTAMVRQLRRGNGQNGLILANGGVLTYQHALCLSTSPRRDGSAYPDRNPLPSHVTDIPIPRLTVQASGEATYTVEYNRNGTPKIGFIVGRLTSSNERFVANTGNAKTLEQLSSAENEPIGRAGWVGGGGGGRNLFTFEERANL</sequence>
<dbReference type="Proteomes" id="UP000664203">
    <property type="component" value="Unassembled WGS sequence"/>
</dbReference>
<evidence type="ECO:0000259" key="4">
    <source>
        <dbReference type="Pfam" id="PF18313"/>
    </source>
</evidence>
<dbReference type="InterPro" id="IPR040771">
    <property type="entry name" value="TLP1_add_C"/>
</dbReference>
<feature type="domain" description="Thiolase-like protein type 1 additional C-terminal" evidence="4">
    <location>
        <begin position="268"/>
        <end position="345"/>
    </location>
</feature>
<evidence type="ECO:0000256" key="3">
    <source>
        <dbReference type="ARBA" id="ARBA00023315"/>
    </source>
</evidence>
<dbReference type="GO" id="GO:0016746">
    <property type="term" value="F:acyltransferase activity"/>
    <property type="evidence" value="ECO:0007669"/>
    <property type="project" value="UniProtKB-KW"/>
</dbReference>
<evidence type="ECO:0000313" key="6">
    <source>
        <dbReference type="Proteomes" id="UP000664203"/>
    </source>
</evidence>
<keyword evidence="3" id="KW-0012">Acyltransferase</keyword>
<dbReference type="Pfam" id="PF18313">
    <property type="entry name" value="TLP1_add_C"/>
    <property type="match status" value="1"/>
</dbReference>
<dbReference type="PANTHER" id="PTHR18919:SF139">
    <property type="entry name" value="THIOLASE-LIKE PROTEIN TYPE 1 ADDITIONAL C-TERMINAL DOMAIN-CONTAINING PROTEIN"/>
    <property type="match status" value="1"/>
</dbReference>
<proteinExistence type="inferred from homology"/>